<dbReference type="GO" id="GO:0008745">
    <property type="term" value="F:N-acetylmuramoyl-L-alanine amidase activity"/>
    <property type="evidence" value="ECO:0007669"/>
    <property type="project" value="UniProtKB-EC"/>
</dbReference>
<sequence length="619" mass="69512">MKKLIRVLIVGMFIAGSSGVVNMQNVYANSYDPANISQQTEATDFTNIISAENGKDEIVSTPPGEVSLRVLSNFVRDGEFILYNNGNISMYTKPNGSVDGGLGPQVLHSTKRNGQWFLINSYQGERWVYNDENIVNLRDVAAKNAELTLGETVYIYSEPFSVYRTEETIAPTTVHVIKQAGSWFLIDYNSRQVWITTENAKYKGTVDTFDTTSIYGIPYKKMIIPTGNISVRPGTTLKPDYITVHNTANTASGADAEMHGRYLLNQAATNPDSWVSWHFTVDDKQIVQHLPLSESAFHAGDGDGPGNRSSIGIEITENADGNYAKAEENAKKLIAYLIDQLNIPMENVKPHRDWSGKNCPRVILSNGWSNFITSLQQVYNTYHVPTVYRVVTGGFLGEENVKQKLGMLQAQTGWWASYEPLQQTAPYYRIVTGEYTGEEAAAEAMNAVQSETGLWMTYEKTRPAYSIYRIVTGGFKGEDNVQQALEGLKRDTGWWATFEPTGEPDVYRIVTGGIGGESNVIEALNRVKERGWWATYEENGEYVYYYRIRTGEFIEESSAKQALAYFTNKGWWATYEPSGRIERYYRIVTGGFAGREAAEEKAKMVQNSYGWWTSTETVR</sequence>
<dbReference type="GO" id="GO:0009253">
    <property type="term" value="P:peptidoglycan catabolic process"/>
    <property type="evidence" value="ECO:0007669"/>
    <property type="project" value="InterPro"/>
</dbReference>
<accession>A0A942T2Z3</accession>
<comment type="caution">
    <text evidence="12">The sequence shown here is derived from an EMBL/GenBank/DDBJ whole genome shotgun (WGS) entry which is preliminary data.</text>
</comment>
<dbReference type="GO" id="GO:0030420">
    <property type="term" value="P:establishment of competence for transformation"/>
    <property type="evidence" value="ECO:0007669"/>
    <property type="project" value="UniProtKB-KW"/>
</dbReference>
<evidence type="ECO:0000256" key="3">
    <source>
        <dbReference type="ARBA" id="ARBA00011901"/>
    </source>
</evidence>
<dbReference type="AlphaFoldDB" id="A0A942T2Z3"/>
<evidence type="ECO:0000313" key="12">
    <source>
        <dbReference type="EMBL" id="MBS4184183.1"/>
    </source>
</evidence>
<dbReference type="GO" id="GO:0042834">
    <property type="term" value="F:peptidoglycan binding"/>
    <property type="evidence" value="ECO:0007669"/>
    <property type="project" value="InterPro"/>
</dbReference>
<dbReference type="GO" id="GO:0071555">
    <property type="term" value="P:cell wall organization"/>
    <property type="evidence" value="ECO:0007669"/>
    <property type="project" value="UniProtKB-KW"/>
</dbReference>
<dbReference type="InterPro" id="IPR051206">
    <property type="entry name" value="NAMLAA_amidase_2"/>
</dbReference>
<organism evidence="12">
    <name type="scientific">Neobacillus citreus</name>
    <dbReference type="NCBI Taxonomy" id="2833578"/>
    <lineage>
        <taxon>Bacteria</taxon>
        <taxon>Bacillati</taxon>
        <taxon>Bacillota</taxon>
        <taxon>Bacilli</taxon>
        <taxon>Bacillales</taxon>
        <taxon>Bacillaceae</taxon>
        <taxon>Neobacillus</taxon>
    </lineage>
</organism>
<comment type="similarity">
    <text evidence="2">Belongs to the N-acetylmuramoyl-L-alanine amidase 2 family.</text>
</comment>
<evidence type="ECO:0000259" key="11">
    <source>
        <dbReference type="PROSITE" id="PS51724"/>
    </source>
</evidence>
<keyword evidence="7" id="KW-0961">Cell wall biogenesis/degradation</keyword>
<evidence type="ECO:0000256" key="7">
    <source>
        <dbReference type="ARBA" id="ARBA00023316"/>
    </source>
</evidence>
<dbReference type="PANTHER" id="PTHR30417:SF11">
    <property type="entry name" value="N-ACETYLMURAMOYL-L-ALANINE AMIDASE XLYA"/>
    <property type="match status" value="1"/>
</dbReference>
<dbReference type="GO" id="GO:0009254">
    <property type="term" value="P:peptidoglycan turnover"/>
    <property type="evidence" value="ECO:0007669"/>
    <property type="project" value="TreeGrafter"/>
</dbReference>
<proteinExistence type="inferred from homology"/>
<feature type="domain" description="SPOR" evidence="11">
    <location>
        <begin position="540"/>
        <end position="618"/>
    </location>
</feature>
<feature type="domain" description="SPOR" evidence="11">
    <location>
        <begin position="382"/>
        <end position="461"/>
    </location>
</feature>
<dbReference type="CDD" id="cd06583">
    <property type="entry name" value="PGRP"/>
    <property type="match status" value="1"/>
</dbReference>
<dbReference type="PANTHER" id="PTHR30417">
    <property type="entry name" value="N-ACETYLMURAMOYL-L-ALANINE AMIDASE AMID"/>
    <property type="match status" value="1"/>
</dbReference>
<name>A0A942T2Z3_9BACI</name>
<keyword evidence="4 12" id="KW-0378">Hydrolase</keyword>
<evidence type="ECO:0000256" key="5">
    <source>
        <dbReference type="ARBA" id="ARBA00022969"/>
    </source>
</evidence>
<keyword evidence="14" id="KW-1185">Reference proteome</keyword>
<evidence type="ECO:0000256" key="9">
    <source>
        <dbReference type="ARBA" id="ARBA00032390"/>
    </source>
</evidence>
<gene>
    <name evidence="13" type="ORF">KHB02_013505</name>
    <name evidence="12" type="ORF">KHB02_22570</name>
</gene>
<dbReference type="GO" id="GO:0030435">
    <property type="term" value="P:sporulation resulting in formation of a cellular spore"/>
    <property type="evidence" value="ECO:0007669"/>
    <property type="project" value="UniProtKB-KW"/>
</dbReference>
<dbReference type="Pfam" id="PF01510">
    <property type="entry name" value="Amidase_2"/>
    <property type="match status" value="1"/>
</dbReference>
<keyword evidence="5" id="KW-0749">Sporulation</keyword>
<dbReference type="PROSITE" id="PS51724">
    <property type="entry name" value="SPOR"/>
    <property type="match status" value="2"/>
</dbReference>
<dbReference type="EMBL" id="JAGYPE010000004">
    <property type="protein sequence ID" value="MBS4184183.1"/>
    <property type="molecule type" value="Genomic_DNA"/>
</dbReference>
<evidence type="ECO:0000313" key="14">
    <source>
        <dbReference type="Proteomes" id="UP000677265"/>
    </source>
</evidence>
<keyword evidence="10" id="KW-0732">Signal</keyword>
<dbReference type="EC" id="3.5.1.28" evidence="3"/>
<dbReference type="SMART" id="SM00644">
    <property type="entry name" value="Ami_2"/>
    <property type="match status" value="1"/>
</dbReference>
<evidence type="ECO:0000313" key="13">
    <source>
        <dbReference type="EMBL" id="MCH6266540.1"/>
    </source>
</evidence>
<evidence type="ECO:0000256" key="6">
    <source>
        <dbReference type="ARBA" id="ARBA00023287"/>
    </source>
</evidence>
<keyword evidence="6" id="KW-0178">Competence</keyword>
<feature type="signal peptide" evidence="10">
    <location>
        <begin position="1"/>
        <end position="23"/>
    </location>
</feature>
<dbReference type="Gene3D" id="3.40.80.10">
    <property type="entry name" value="Peptidoglycan recognition protein-like"/>
    <property type="match status" value="1"/>
</dbReference>
<comment type="catalytic activity">
    <reaction evidence="1">
        <text>Hydrolyzes the link between N-acetylmuramoyl residues and L-amino acid residues in certain cell-wall glycopeptides.</text>
        <dbReference type="EC" id="3.5.1.28"/>
    </reaction>
</comment>
<protein>
    <recommendedName>
        <fullName evidence="3">N-acetylmuramoyl-L-alanine amidase</fullName>
        <ecNumber evidence="3">3.5.1.28</ecNumber>
    </recommendedName>
    <alternativeName>
        <fullName evidence="9">Autolysin</fullName>
    </alternativeName>
    <alternativeName>
        <fullName evidence="8">Cell wall hydrolase</fullName>
    </alternativeName>
</protein>
<dbReference type="SUPFAM" id="SSF55846">
    <property type="entry name" value="N-acetylmuramoyl-L-alanine amidase-like"/>
    <property type="match status" value="1"/>
</dbReference>
<feature type="chain" id="PRO_5044697252" description="N-acetylmuramoyl-L-alanine amidase" evidence="10">
    <location>
        <begin position="24"/>
        <end position="619"/>
    </location>
</feature>
<evidence type="ECO:0000256" key="8">
    <source>
        <dbReference type="ARBA" id="ARBA00030881"/>
    </source>
</evidence>
<reference evidence="12" key="1">
    <citation type="submission" date="2021-05" db="EMBL/GenBank/DDBJ databases">
        <title>Novel Bacillus species.</title>
        <authorList>
            <person name="Liu G."/>
        </authorList>
    </citation>
    <scope>NUCLEOTIDE SEQUENCE</scope>
    <source>
        <strain evidence="12 14">FJAT-50051</strain>
    </source>
</reference>
<evidence type="ECO:0000256" key="10">
    <source>
        <dbReference type="SAM" id="SignalP"/>
    </source>
</evidence>
<evidence type="ECO:0000256" key="4">
    <source>
        <dbReference type="ARBA" id="ARBA00022801"/>
    </source>
</evidence>
<dbReference type="InterPro" id="IPR036505">
    <property type="entry name" value="Amidase/PGRP_sf"/>
</dbReference>
<dbReference type="RefSeq" id="WP_213144088.1">
    <property type="nucleotide sequence ID" value="NZ_JAGYPE020000022.1"/>
</dbReference>
<evidence type="ECO:0000256" key="2">
    <source>
        <dbReference type="ARBA" id="ARBA00007553"/>
    </source>
</evidence>
<evidence type="ECO:0000256" key="1">
    <source>
        <dbReference type="ARBA" id="ARBA00001561"/>
    </source>
</evidence>
<dbReference type="InterPro" id="IPR007730">
    <property type="entry name" value="SPOR-like_dom"/>
</dbReference>
<dbReference type="InterPro" id="IPR002502">
    <property type="entry name" value="Amidase_domain"/>
</dbReference>
<dbReference type="EMBL" id="JAGYPE020000022">
    <property type="protein sequence ID" value="MCH6266540.1"/>
    <property type="molecule type" value="Genomic_DNA"/>
</dbReference>
<dbReference type="Proteomes" id="UP000677265">
    <property type="component" value="Unassembled WGS sequence"/>
</dbReference>